<proteinExistence type="predicted"/>
<organism evidence="1 2">
    <name type="scientific">Zasmidium cellare</name>
    <name type="common">Wine cellar mold</name>
    <name type="synonym">Racodium cellare</name>
    <dbReference type="NCBI Taxonomy" id="395010"/>
    <lineage>
        <taxon>Eukaryota</taxon>
        <taxon>Fungi</taxon>
        <taxon>Dikarya</taxon>
        <taxon>Ascomycota</taxon>
        <taxon>Pezizomycotina</taxon>
        <taxon>Dothideomycetes</taxon>
        <taxon>Dothideomycetidae</taxon>
        <taxon>Mycosphaerellales</taxon>
        <taxon>Mycosphaerellaceae</taxon>
        <taxon>Zasmidium</taxon>
    </lineage>
</organism>
<comment type="caution">
    <text evidence="1">The sequence shown here is derived from an EMBL/GenBank/DDBJ whole genome shotgun (WGS) entry which is preliminary data.</text>
</comment>
<gene>
    <name evidence="1" type="ORF">PRZ48_005803</name>
</gene>
<dbReference type="EMBL" id="JAXOVC010000004">
    <property type="protein sequence ID" value="KAK4502378.1"/>
    <property type="molecule type" value="Genomic_DNA"/>
</dbReference>
<sequence length="489" mass="56644">MAARRSPSVLALRPEDDGFLFSKDQEQTDVENENPAAAVKEAMRQWKLYSPVDELREAALGFDALWKRRDLRLEVLRNLSNPWPEKQPHVKHTGKGALQPPEARAALIPHEVFRQKIREATTEKPVRQLIRGQLLRAHWPKEIFRIVAVAMMNKDTARYISTLNEPLMRALYRCRDNVSDPEVLKALNVIITRFKYADLNVEPPMLYMALKFAARARSLPAMKKYLKAMRETGLDITSNVFRSVIAKFSIGHRGLGEIRNGRWRRQDLLQVLTGFEDAKDLPKDQQYHLGAFLDRDDWQYLHGWVAVLARCKASDLVWDEWLLWRENPSRTTPRQLELRAGGTPMTSKLRGDYWFVEQMTYAGDVQKAWSILKETEIPFRTLKTQVKDKLLDHVEHATIWDESVREAMVEKYARDLGRIEYALGVKWVPGEVDGEGQHELCMDQEEALDKLGDDKWMLDKDYGYPWETSPIVPETERALHDAAECTPSR</sequence>
<dbReference type="Proteomes" id="UP001305779">
    <property type="component" value="Unassembled WGS sequence"/>
</dbReference>
<keyword evidence="2" id="KW-1185">Reference proteome</keyword>
<protein>
    <recommendedName>
        <fullName evidence="3">Pentatricopeptide repeat-containing protein</fullName>
    </recommendedName>
</protein>
<evidence type="ECO:0000313" key="1">
    <source>
        <dbReference type="EMBL" id="KAK4502378.1"/>
    </source>
</evidence>
<name>A0ABR0EMM3_ZASCE</name>
<reference evidence="1 2" key="1">
    <citation type="journal article" date="2023" name="G3 (Bethesda)">
        <title>A chromosome-level genome assembly of Zasmidium syzygii isolated from banana leaves.</title>
        <authorList>
            <person name="van Westerhoven A.C."/>
            <person name="Mehrabi R."/>
            <person name="Talebi R."/>
            <person name="Steentjes M.B.F."/>
            <person name="Corcolon B."/>
            <person name="Chong P.A."/>
            <person name="Kema G.H.J."/>
            <person name="Seidl M.F."/>
        </authorList>
    </citation>
    <scope>NUCLEOTIDE SEQUENCE [LARGE SCALE GENOMIC DNA]</scope>
    <source>
        <strain evidence="1 2">P124</strain>
    </source>
</reference>
<evidence type="ECO:0008006" key="3">
    <source>
        <dbReference type="Google" id="ProtNLM"/>
    </source>
</evidence>
<accession>A0ABR0EMM3</accession>
<evidence type="ECO:0000313" key="2">
    <source>
        <dbReference type="Proteomes" id="UP001305779"/>
    </source>
</evidence>